<keyword evidence="6" id="KW-1185">Reference proteome</keyword>
<dbReference type="InterPro" id="IPR036864">
    <property type="entry name" value="Zn2-C6_fun-type_DNA-bd_sf"/>
</dbReference>
<accession>A0A1Y2M1N3</accession>
<dbReference type="Gene3D" id="4.10.240.10">
    <property type="entry name" value="Zn(2)-C6 fungal-type DNA-binding domain"/>
    <property type="match status" value="1"/>
</dbReference>
<keyword evidence="2" id="KW-0539">Nucleus</keyword>
<organism evidence="5 6">
    <name type="scientific">Epicoccum nigrum</name>
    <name type="common">Soil fungus</name>
    <name type="synonym">Epicoccum purpurascens</name>
    <dbReference type="NCBI Taxonomy" id="105696"/>
    <lineage>
        <taxon>Eukaryota</taxon>
        <taxon>Fungi</taxon>
        <taxon>Dikarya</taxon>
        <taxon>Ascomycota</taxon>
        <taxon>Pezizomycotina</taxon>
        <taxon>Dothideomycetes</taxon>
        <taxon>Pleosporomycetidae</taxon>
        <taxon>Pleosporales</taxon>
        <taxon>Pleosporineae</taxon>
        <taxon>Didymellaceae</taxon>
        <taxon>Epicoccum</taxon>
    </lineage>
</organism>
<dbReference type="Proteomes" id="UP000193240">
    <property type="component" value="Unassembled WGS sequence"/>
</dbReference>
<dbReference type="GO" id="GO:0006351">
    <property type="term" value="P:DNA-templated transcription"/>
    <property type="evidence" value="ECO:0007669"/>
    <property type="project" value="InterPro"/>
</dbReference>
<gene>
    <name evidence="5" type="ORF">B5807_05089</name>
</gene>
<dbReference type="InParanoid" id="A0A1Y2M1N3"/>
<dbReference type="PANTHER" id="PTHR47654:SF5">
    <property type="entry name" value="TRANSCRIPTION FACTOR DOMAIN-CONTAINING PROTEIN"/>
    <property type="match status" value="1"/>
</dbReference>
<evidence type="ECO:0000256" key="2">
    <source>
        <dbReference type="ARBA" id="ARBA00023242"/>
    </source>
</evidence>
<dbReference type="Pfam" id="PF04082">
    <property type="entry name" value="Fungal_trans"/>
    <property type="match status" value="1"/>
</dbReference>
<dbReference type="AlphaFoldDB" id="A0A1Y2M1N3"/>
<sequence>MIRNSLYSRTGESLVELSHTSSAWECTMTSTSISPMHINPTIYPPKIAMMPPLQRKVAIPRLQRSGQGQSATKDRRRVPRACTACRSHKIKCTGERPQCKHCATTSRECVYIMPRKDRLKIVTERCQQMASLLQSLRSCATADDDARITELLEAVEEEMSEARHPSASSIPDTEGNSSREDRELCVPDHLDELDTGSLDLLDEDLHVSDRARATGFVGKNSEVQWLRAAALAQPERSDEEVGGPFLRRDSYALGLSNEQISSYSFWTDSDSVDVDFFVDPYDLPPLETAEHLLNCYMSKVHDSFPILPRKTFEDQFRKYFKALANGNAPRLSPKWQAILNLVFAIGAKYSHLSKAKWQADERDHLLYQARARAFGLNDTTMTNHSDVPQIQSLGLLAFYWLSVGQVTRAWTMIGVALRFAYTLGLHVRNEDPSATASKRETLVRTWWSLYSLERTLSAITGRPSIIVDSYCSVPLPMPVIEDLISDQAEAAYRVRGKSATGFPSTPHGWSETPCPPGFGPMEANSGSYFKASVQLSIITQNILTSLYNPSTAVRSPADLQCDMAQLDNRLEQWLLALPQEFNFQTPVIGTSKMFSRERMLLGFQLCSARMLLGRLCLNPRRQASREGNEATFARRMGNSCIEAAKTIVDSLPEEPSAQFIYDQGPWWCIVHHLMQAVSVFLLGLSYPASVSQDGVILMHYVKKVIWWLQVMQDPVAGRAYHVAVSTFEIVLRRHNVDVPGIWKMGSVHVADLHHAVDPSMATYAPTQYAPPDGASTYAAYESVSTGPTYPAYNGTTVFVDNYHMGR</sequence>
<evidence type="ECO:0000259" key="4">
    <source>
        <dbReference type="PROSITE" id="PS50048"/>
    </source>
</evidence>
<dbReference type="GO" id="GO:0008270">
    <property type="term" value="F:zinc ion binding"/>
    <property type="evidence" value="ECO:0007669"/>
    <property type="project" value="InterPro"/>
</dbReference>
<dbReference type="GO" id="GO:0000981">
    <property type="term" value="F:DNA-binding transcription factor activity, RNA polymerase II-specific"/>
    <property type="evidence" value="ECO:0007669"/>
    <property type="project" value="InterPro"/>
</dbReference>
<protein>
    <recommendedName>
        <fullName evidence="4">Zn(2)-C6 fungal-type domain-containing protein</fullName>
    </recommendedName>
</protein>
<dbReference type="PANTHER" id="PTHR47654">
    <property type="entry name" value="ZN(II)2CYS6 TRANSCRIPTION FACTOR (EUROFUNG)-RELATED"/>
    <property type="match status" value="1"/>
</dbReference>
<dbReference type="InterPro" id="IPR001138">
    <property type="entry name" value="Zn2Cys6_DnaBD"/>
</dbReference>
<keyword evidence="1" id="KW-0479">Metal-binding</keyword>
<dbReference type="OMA" id="PCMSLYF"/>
<evidence type="ECO:0000313" key="5">
    <source>
        <dbReference type="EMBL" id="OSS50035.1"/>
    </source>
</evidence>
<feature type="domain" description="Zn(2)-C6 fungal-type" evidence="4">
    <location>
        <begin position="81"/>
        <end position="111"/>
    </location>
</feature>
<reference evidence="5 6" key="1">
    <citation type="journal article" date="2017" name="Genome Announc.">
        <title>Genome sequence of the saprophytic ascomycete Epicoccum nigrum ICMP 19927 strain isolated from New Zealand.</title>
        <authorList>
            <person name="Fokin M."/>
            <person name="Fleetwood D."/>
            <person name="Weir B.S."/>
            <person name="Villas-Boas S.G."/>
        </authorList>
    </citation>
    <scope>NUCLEOTIDE SEQUENCE [LARGE SCALE GENOMIC DNA]</scope>
    <source>
        <strain evidence="5 6">ICMP 19927</strain>
    </source>
</reference>
<dbReference type="Pfam" id="PF00172">
    <property type="entry name" value="Zn_clus"/>
    <property type="match status" value="1"/>
</dbReference>
<dbReference type="GO" id="GO:0003677">
    <property type="term" value="F:DNA binding"/>
    <property type="evidence" value="ECO:0007669"/>
    <property type="project" value="InterPro"/>
</dbReference>
<dbReference type="CDD" id="cd12148">
    <property type="entry name" value="fungal_TF_MHR"/>
    <property type="match status" value="1"/>
</dbReference>
<dbReference type="PROSITE" id="PS50048">
    <property type="entry name" value="ZN2_CY6_FUNGAL_2"/>
    <property type="match status" value="1"/>
</dbReference>
<feature type="region of interest" description="Disordered" evidence="3">
    <location>
        <begin position="156"/>
        <end position="181"/>
    </location>
</feature>
<dbReference type="EMBL" id="KZ107842">
    <property type="protein sequence ID" value="OSS50035.1"/>
    <property type="molecule type" value="Genomic_DNA"/>
</dbReference>
<proteinExistence type="predicted"/>
<dbReference type="SUPFAM" id="SSF57701">
    <property type="entry name" value="Zn2/Cys6 DNA-binding domain"/>
    <property type="match status" value="1"/>
</dbReference>
<dbReference type="CDD" id="cd00067">
    <property type="entry name" value="GAL4"/>
    <property type="match status" value="1"/>
</dbReference>
<evidence type="ECO:0000256" key="3">
    <source>
        <dbReference type="SAM" id="MobiDB-lite"/>
    </source>
</evidence>
<dbReference type="InterPro" id="IPR007219">
    <property type="entry name" value="XnlR_reg_dom"/>
</dbReference>
<dbReference type="PROSITE" id="PS00463">
    <property type="entry name" value="ZN2_CY6_FUNGAL_1"/>
    <property type="match status" value="1"/>
</dbReference>
<dbReference type="InterPro" id="IPR053230">
    <property type="entry name" value="Trans_reg_galc"/>
</dbReference>
<feature type="compositionally biased region" description="Polar residues" evidence="3">
    <location>
        <begin position="166"/>
        <end position="176"/>
    </location>
</feature>
<name>A0A1Y2M1N3_EPING</name>
<dbReference type="SMART" id="SM00906">
    <property type="entry name" value="Fungal_trans"/>
    <property type="match status" value="1"/>
</dbReference>
<evidence type="ECO:0000256" key="1">
    <source>
        <dbReference type="ARBA" id="ARBA00022723"/>
    </source>
</evidence>
<dbReference type="SMART" id="SM00066">
    <property type="entry name" value="GAL4"/>
    <property type="match status" value="1"/>
</dbReference>
<evidence type="ECO:0000313" key="6">
    <source>
        <dbReference type="Proteomes" id="UP000193240"/>
    </source>
</evidence>